<evidence type="ECO:0000313" key="3">
    <source>
        <dbReference type="Proteomes" id="UP000010433"/>
    </source>
</evidence>
<protein>
    <submittedName>
        <fullName evidence="2">Uncharacterized protein</fullName>
    </submittedName>
</protein>
<dbReference type="AlphaFoldDB" id="L1MYQ4"/>
<evidence type="ECO:0000313" key="2">
    <source>
        <dbReference type="EMBL" id="EKX96235.1"/>
    </source>
</evidence>
<sequence length="183" mass="20903">MARKYNYIYSLLVEGRADIIGHIAYALYKEDKISFIEKFKEEHEDMEPTEADLEQFNNFSSTQSQLDKYKLVSTAILQTFLDNSLDETKRDLEETICRNHISLVEKAIEPIKPSSLWKSYVHGVLQSILGAFVFMMILCGIIFILNFSDNQYSFTFGGKGNAKIEKIDAGADTTIIKNTHQTP</sequence>
<keyword evidence="1" id="KW-0812">Transmembrane</keyword>
<comment type="caution">
    <text evidence="2">The sequence shown here is derived from an EMBL/GenBank/DDBJ whole genome shotgun (WGS) entry which is preliminary data.</text>
</comment>
<dbReference type="EMBL" id="AMEP01000163">
    <property type="protein sequence ID" value="EKX96235.1"/>
    <property type="molecule type" value="Genomic_DNA"/>
</dbReference>
<keyword evidence="1" id="KW-1133">Transmembrane helix</keyword>
<dbReference type="PATRIC" id="fig|1127699.3.peg.2275"/>
<keyword evidence="1" id="KW-0472">Membrane</keyword>
<feature type="transmembrane region" description="Helical" evidence="1">
    <location>
        <begin position="120"/>
        <end position="145"/>
    </location>
</feature>
<proteinExistence type="predicted"/>
<evidence type="ECO:0000256" key="1">
    <source>
        <dbReference type="SAM" id="Phobius"/>
    </source>
</evidence>
<accession>L1MYQ4</accession>
<organism evidence="2 3">
    <name type="scientific">Hoylesella saccharolytica F0055</name>
    <dbReference type="NCBI Taxonomy" id="1127699"/>
    <lineage>
        <taxon>Bacteria</taxon>
        <taxon>Pseudomonadati</taxon>
        <taxon>Bacteroidota</taxon>
        <taxon>Bacteroidia</taxon>
        <taxon>Bacteroidales</taxon>
        <taxon>Prevotellaceae</taxon>
        <taxon>Hoylesella</taxon>
    </lineage>
</organism>
<gene>
    <name evidence="2" type="ORF">HMPREF9151_02482</name>
</gene>
<name>L1MYQ4_9BACT</name>
<reference evidence="2 3" key="1">
    <citation type="submission" date="2012-05" db="EMBL/GenBank/DDBJ databases">
        <authorList>
            <person name="Weinstock G."/>
            <person name="Sodergren E."/>
            <person name="Lobos E.A."/>
            <person name="Fulton L."/>
            <person name="Fulton R."/>
            <person name="Courtney L."/>
            <person name="Fronick C."/>
            <person name="O'Laughlin M."/>
            <person name="Godfrey J."/>
            <person name="Wilson R.M."/>
            <person name="Miner T."/>
            <person name="Farmer C."/>
            <person name="Delehaunty K."/>
            <person name="Cordes M."/>
            <person name="Minx P."/>
            <person name="Tomlinson C."/>
            <person name="Chen J."/>
            <person name="Wollam A."/>
            <person name="Pepin K.H."/>
            <person name="Bhonagiri V."/>
            <person name="Zhang X."/>
            <person name="Suruliraj S."/>
            <person name="Warren W."/>
            <person name="Mitreva M."/>
            <person name="Mardis E.R."/>
            <person name="Wilson R.K."/>
        </authorList>
    </citation>
    <scope>NUCLEOTIDE SEQUENCE [LARGE SCALE GENOMIC DNA]</scope>
    <source>
        <strain evidence="2 3">F0055</strain>
    </source>
</reference>
<keyword evidence="3" id="KW-1185">Reference proteome</keyword>
<dbReference type="Proteomes" id="UP000010433">
    <property type="component" value="Unassembled WGS sequence"/>
</dbReference>
<dbReference type="HOGENOM" id="CLU_1473938_0_0_10"/>
<dbReference type="STRING" id="1127699.HMPREF9151_02482"/>